<proteinExistence type="predicted"/>
<dbReference type="OrthoDB" id="3252971at2759"/>
<dbReference type="Gene3D" id="3.30.559.10">
    <property type="entry name" value="Chloramphenicol acetyltransferase-like domain"/>
    <property type="match status" value="1"/>
</dbReference>
<evidence type="ECO:0008006" key="3">
    <source>
        <dbReference type="Google" id="ProtNLM"/>
    </source>
</evidence>
<keyword evidence="2" id="KW-1185">Reference proteome</keyword>
<dbReference type="InterPro" id="IPR023213">
    <property type="entry name" value="CAT-like_dom_sf"/>
</dbReference>
<dbReference type="EMBL" id="KN881890">
    <property type="protein sequence ID" value="KIY47984.1"/>
    <property type="molecule type" value="Genomic_DNA"/>
</dbReference>
<accession>A0A0D7AC48</accession>
<reference evidence="1 2" key="1">
    <citation type="journal article" date="2015" name="Fungal Genet. Biol.">
        <title>Evolution of novel wood decay mechanisms in Agaricales revealed by the genome sequences of Fistulina hepatica and Cylindrobasidium torrendii.</title>
        <authorList>
            <person name="Floudas D."/>
            <person name="Held B.W."/>
            <person name="Riley R."/>
            <person name="Nagy L.G."/>
            <person name="Koehler G."/>
            <person name="Ransdell A.S."/>
            <person name="Younus H."/>
            <person name="Chow J."/>
            <person name="Chiniquy J."/>
            <person name="Lipzen A."/>
            <person name="Tritt A."/>
            <person name="Sun H."/>
            <person name="Haridas S."/>
            <person name="LaButti K."/>
            <person name="Ohm R.A."/>
            <person name="Kues U."/>
            <person name="Blanchette R.A."/>
            <person name="Grigoriev I.V."/>
            <person name="Minto R.E."/>
            <person name="Hibbett D.S."/>
        </authorList>
    </citation>
    <scope>NUCLEOTIDE SEQUENCE [LARGE SCALE GENOMIC DNA]</scope>
    <source>
        <strain evidence="1 2">ATCC 64428</strain>
    </source>
</reference>
<dbReference type="Proteomes" id="UP000054144">
    <property type="component" value="Unassembled WGS sequence"/>
</dbReference>
<evidence type="ECO:0000313" key="2">
    <source>
        <dbReference type="Proteomes" id="UP000054144"/>
    </source>
</evidence>
<sequence length="548" mass="60261">MPEDSVSRFPALQSTRYEDYFFHEAEPGVFARKTLGYESAVILFSNADLRIASSLGTSAQVYVVADADIESLLREVWIQLRYKVPHIACTTHALDAGEFEFRYTVPASSSDVETWLAATLTFDERPQRHLDGLNTLSSTLVSFVSTGRYNTELIACPCTEGGYLLSLKSGHHAVDGIGATLLYTQFLDILAALAKGEVFTLPEWGQEVQRLPPALMAVVAGSEEALIEAARKAALLPPFEEPRDDMQWVPKRRVGPGGVSALVTVSREGTAALHQVSKEEQVTITDVLTGLAVLAQTHAALEDARRRGGSYFNEIASRYFKAQNYIIPIAPAARIAMLPEKYQSFDNGMPLLTMESSLVSIPMASIRKVVFPDSVRSRVVRSDGRSAVSDVIQDVHQILKSIDYSRDATLTRHARSFDRIPYTVDLLRYTPSLIMLSSVGDVQNFFKQHMRPLSSENERGVWMKRVFGYGNNQTTGLSATASQLNGSLLVNCTCGGGDEGAETMQRFIALFIQYLDQFIGQDGATVLSTFSVVNPQGDDCTKSLKSKL</sequence>
<dbReference type="AlphaFoldDB" id="A0A0D7AC48"/>
<protein>
    <recommendedName>
        <fullName evidence="3">CoA-dependent acyltransferase</fullName>
    </recommendedName>
</protein>
<gene>
    <name evidence="1" type="ORF">FISHEDRAFT_74101</name>
</gene>
<name>A0A0D7AC48_9AGAR</name>
<organism evidence="1 2">
    <name type="scientific">Fistulina hepatica ATCC 64428</name>
    <dbReference type="NCBI Taxonomy" id="1128425"/>
    <lineage>
        <taxon>Eukaryota</taxon>
        <taxon>Fungi</taxon>
        <taxon>Dikarya</taxon>
        <taxon>Basidiomycota</taxon>
        <taxon>Agaricomycotina</taxon>
        <taxon>Agaricomycetes</taxon>
        <taxon>Agaricomycetidae</taxon>
        <taxon>Agaricales</taxon>
        <taxon>Fistulinaceae</taxon>
        <taxon>Fistulina</taxon>
    </lineage>
</organism>
<evidence type="ECO:0000313" key="1">
    <source>
        <dbReference type="EMBL" id="KIY47984.1"/>
    </source>
</evidence>